<name>A0ACD4NN46_9HYPH</name>
<evidence type="ECO:0000313" key="2">
    <source>
        <dbReference type="Proteomes" id="UP001163223"/>
    </source>
</evidence>
<sequence length="285" mass="30013">MSARATDIVLTALAPMIWGSTYLVTTSFLAGFPPLTVAMLRALPAGLLLLLIVRRLPWGPWWTRCFVLGALNFSLFWFFLFVAAYRLPGGVAATVGAVQPLIVILMARVALATPIRASALLAAAIGLLGVALLVLSPAAALDPVGVAAALIGTTCMAAGTVLTRRWQPPVPLVTFTAWQLAAGGLLLLPPVLFLEPIPAAFDRANALALAWIGLVGAAMTYILWFRGIARLEPSVVSSLGFLSPVTAILLGWLVLGETLSLPQILGIGMVIASIWFGQRAARARS</sequence>
<protein>
    <submittedName>
        <fullName evidence="1">EamA family transporter</fullName>
    </submittedName>
</protein>
<keyword evidence="2" id="KW-1185">Reference proteome</keyword>
<dbReference type="Proteomes" id="UP001163223">
    <property type="component" value="Chromosome"/>
</dbReference>
<proteinExistence type="predicted"/>
<reference evidence="1" key="1">
    <citation type="submission" date="2022-11" db="EMBL/GenBank/DDBJ databases">
        <title>beta-Carotene-producing bacterium, Jeongeuplla avenae sp. nov., alleviates the salt stress of Arabidopsis seedlings.</title>
        <authorList>
            <person name="Jiang L."/>
            <person name="Lee J."/>
        </authorList>
    </citation>
    <scope>NUCLEOTIDE SEQUENCE</scope>
    <source>
        <strain evidence="1">DY_R2A_6</strain>
    </source>
</reference>
<accession>A0ACD4NN46</accession>
<organism evidence="1 2">
    <name type="scientific">Antarcticirhabdus aurantiaca</name>
    <dbReference type="NCBI Taxonomy" id="2606717"/>
    <lineage>
        <taxon>Bacteria</taxon>
        <taxon>Pseudomonadati</taxon>
        <taxon>Pseudomonadota</taxon>
        <taxon>Alphaproteobacteria</taxon>
        <taxon>Hyphomicrobiales</taxon>
        <taxon>Aurantimonadaceae</taxon>
        <taxon>Antarcticirhabdus</taxon>
    </lineage>
</organism>
<gene>
    <name evidence="1" type="ORF">OXU80_26350</name>
</gene>
<dbReference type="EMBL" id="CP113520">
    <property type="protein sequence ID" value="WAJ28296.1"/>
    <property type="molecule type" value="Genomic_DNA"/>
</dbReference>
<evidence type="ECO:0000313" key="1">
    <source>
        <dbReference type="EMBL" id="WAJ28296.1"/>
    </source>
</evidence>